<sequence length="502" mass="53807">MRWIQALTRHKSITQLQQEAGSRGDLRRVLGIWQLTAIGIGGIIGVGIFVLAGQQAAVNAGPAIFISFLIAGVASAAAALCYAEFAGLIPVTGSAYTYGYAVLGEFVAWIIGWDLLLEYALIVAVVAIGWSGYVQALLGAAGVHLPDWAQGAVSNDTLAYYWDRAAMWVGFTIDHPAPAPHGGHVFNLIAALVSLGIAGLLTIGTEWGARFNTAVVAIKVIGVALVIVAGIYYVNPANWHPFVPPRVVVDGVGHFGWQGVLAAASVVFFAVFGYDTLTTAAEESRDPQRDLPRAVLLSLGISMALYLAISLVLTGMVPYPELNSDAPVASAFAAVGAHWVMVAISIAAVAGITSVLFAFMLAAARIWFALARDGLLPGWFAKPHPRWHTPYRPTLILGAGTALLAGFLPIGELAEMVNIGTLSAFIIICTAIIVLRVRQPDLPRRFRTPWVPWVPLIGIAFSIALIWGLQAVTYWRFIIWMLIGFWIYFGYGIRHSALADAR</sequence>
<comment type="subcellular location">
    <subcellularLocation>
        <location evidence="1">Membrane</location>
        <topology evidence="1">Multi-pass membrane protein</topology>
    </subcellularLocation>
</comment>
<dbReference type="Pfam" id="PF13520">
    <property type="entry name" value="AA_permease_2"/>
    <property type="match status" value="1"/>
</dbReference>
<dbReference type="EMBL" id="MWQO01000016">
    <property type="protein sequence ID" value="THD11109.1"/>
    <property type="molecule type" value="Genomic_DNA"/>
</dbReference>
<organism evidence="7 8">
    <name type="scientific">Metallibacterium scheffleri</name>
    <dbReference type="NCBI Taxonomy" id="993689"/>
    <lineage>
        <taxon>Bacteria</taxon>
        <taxon>Pseudomonadati</taxon>
        <taxon>Pseudomonadota</taxon>
        <taxon>Gammaproteobacteria</taxon>
        <taxon>Lysobacterales</taxon>
        <taxon>Rhodanobacteraceae</taxon>
        <taxon>Metallibacterium</taxon>
    </lineage>
</organism>
<keyword evidence="4 6" id="KW-1133">Transmembrane helix</keyword>
<feature type="transmembrane region" description="Helical" evidence="6">
    <location>
        <begin position="32"/>
        <end position="52"/>
    </location>
</feature>
<dbReference type="GO" id="GO:0015171">
    <property type="term" value="F:amino acid transmembrane transporter activity"/>
    <property type="evidence" value="ECO:0007669"/>
    <property type="project" value="TreeGrafter"/>
</dbReference>
<keyword evidence="8" id="KW-1185">Reference proteome</keyword>
<proteinExistence type="predicted"/>
<feature type="transmembrane region" description="Helical" evidence="6">
    <location>
        <begin position="119"/>
        <end position="138"/>
    </location>
</feature>
<evidence type="ECO:0000313" key="8">
    <source>
        <dbReference type="Proteomes" id="UP000307749"/>
    </source>
</evidence>
<keyword evidence="5 6" id="KW-0472">Membrane</keyword>
<protein>
    <submittedName>
        <fullName evidence="7">Amino acid permease</fullName>
    </submittedName>
</protein>
<evidence type="ECO:0000256" key="2">
    <source>
        <dbReference type="ARBA" id="ARBA00022448"/>
    </source>
</evidence>
<evidence type="ECO:0000313" key="7">
    <source>
        <dbReference type="EMBL" id="THD11109.1"/>
    </source>
</evidence>
<dbReference type="GO" id="GO:0005886">
    <property type="term" value="C:plasma membrane"/>
    <property type="evidence" value="ECO:0007669"/>
    <property type="project" value="TreeGrafter"/>
</dbReference>
<gene>
    <name evidence="7" type="ORF">B1806_05155</name>
</gene>
<dbReference type="Gene3D" id="1.20.1740.10">
    <property type="entry name" value="Amino acid/polyamine transporter I"/>
    <property type="match status" value="1"/>
</dbReference>
<feature type="transmembrane region" description="Helical" evidence="6">
    <location>
        <begin position="391"/>
        <end position="410"/>
    </location>
</feature>
<evidence type="ECO:0000256" key="1">
    <source>
        <dbReference type="ARBA" id="ARBA00004141"/>
    </source>
</evidence>
<feature type="transmembrane region" description="Helical" evidence="6">
    <location>
        <begin position="185"/>
        <end position="204"/>
    </location>
</feature>
<feature type="transmembrane region" description="Helical" evidence="6">
    <location>
        <begin position="474"/>
        <end position="493"/>
    </location>
</feature>
<dbReference type="PIRSF" id="PIRSF006060">
    <property type="entry name" value="AA_transporter"/>
    <property type="match status" value="1"/>
</dbReference>
<dbReference type="PANTHER" id="PTHR43243">
    <property type="entry name" value="INNER MEMBRANE TRANSPORTER YGJI-RELATED"/>
    <property type="match status" value="1"/>
</dbReference>
<dbReference type="AlphaFoldDB" id="A0A4S3KQ52"/>
<dbReference type="PANTHER" id="PTHR43243:SF4">
    <property type="entry name" value="CATIONIC AMINO ACID TRANSPORTER 4"/>
    <property type="match status" value="1"/>
</dbReference>
<dbReference type="InterPro" id="IPR002293">
    <property type="entry name" value="AA/rel_permease1"/>
</dbReference>
<evidence type="ECO:0000256" key="4">
    <source>
        <dbReference type="ARBA" id="ARBA00022989"/>
    </source>
</evidence>
<dbReference type="RefSeq" id="WP_081126527.1">
    <property type="nucleotide sequence ID" value="NZ_DAHXOC010000012.1"/>
</dbReference>
<feature type="transmembrane region" description="Helical" evidence="6">
    <location>
        <begin position="295"/>
        <end position="317"/>
    </location>
</feature>
<keyword evidence="3 6" id="KW-0812">Transmembrane</keyword>
<evidence type="ECO:0000256" key="6">
    <source>
        <dbReference type="SAM" id="Phobius"/>
    </source>
</evidence>
<feature type="transmembrane region" description="Helical" evidence="6">
    <location>
        <begin position="337"/>
        <end position="370"/>
    </location>
</feature>
<accession>A0A4S3KQ52</accession>
<keyword evidence="2" id="KW-0813">Transport</keyword>
<evidence type="ECO:0000256" key="3">
    <source>
        <dbReference type="ARBA" id="ARBA00022692"/>
    </source>
</evidence>
<feature type="transmembrane region" description="Helical" evidence="6">
    <location>
        <begin position="64"/>
        <end position="89"/>
    </location>
</feature>
<name>A0A4S3KQ52_9GAMM</name>
<reference evidence="7 8" key="1">
    <citation type="submission" date="2017-02" db="EMBL/GenBank/DDBJ databases">
        <title>Whole genome sequencing of Metallibacterium scheffleri DSM 24874 (T).</title>
        <authorList>
            <person name="Kumar S."/>
            <person name="Patil P."/>
            <person name="Patil P.B."/>
        </authorList>
    </citation>
    <scope>NUCLEOTIDE SEQUENCE [LARGE SCALE GENOMIC DNA]</scope>
    <source>
        <strain evidence="7 8">DSM 24874</strain>
    </source>
</reference>
<dbReference type="STRING" id="993689.GCA_002077135_01208"/>
<dbReference type="Proteomes" id="UP000307749">
    <property type="component" value="Unassembled WGS sequence"/>
</dbReference>
<feature type="transmembrane region" description="Helical" evidence="6">
    <location>
        <begin position="216"/>
        <end position="235"/>
    </location>
</feature>
<feature type="transmembrane region" description="Helical" evidence="6">
    <location>
        <begin position="449"/>
        <end position="468"/>
    </location>
</feature>
<comment type="caution">
    <text evidence="7">The sequence shown here is derived from an EMBL/GenBank/DDBJ whole genome shotgun (WGS) entry which is preliminary data.</text>
</comment>
<feature type="transmembrane region" description="Helical" evidence="6">
    <location>
        <begin position="95"/>
        <end position="112"/>
    </location>
</feature>
<evidence type="ECO:0000256" key="5">
    <source>
        <dbReference type="ARBA" id="ARBA00023136"/>
    </source>
</evidence>
<dbReference type="OrthoDB" id="9804700at2"/>
<feature type="transmembrane region" description="Helical" evidence="6">
    <location>
        <begin position="416"/>
        <end position="437"/>
    </location>
</feature>
<feature type="transmembrane region" description="Helical" evidence="6">
    <location>
        <begin position="255"/>
        <end position="274"/>
    </location>
</feature>